<reference evidence="2 3" key="1">
    <citation type="submission" date="2020-12" db="EMBL/GenBank/DDBJ databases">
        <title>De novo assembly of Tibetan sheep genome.</title>
        <authorList>
            <person name="Li X."/>
        </authorList>
    </citation>
    <scope>NUCLEOTIDE SEQUENCE [LARGE SCALE GENOMIC DNA]</scope>
    <source>
        <tissue evidence="2">Heart</tissue>
    </source>
</reference>
<sequence length="68" mass="7674">MNREEGSTPKEESPGRVVRQRLSPGLLAAALQQSQELAKLGTSFAENGFYYKAMVLFTRVFKFNPQDH</sequence>
<name>A0A836A7F6_SHEEP</name>
<dbReference type="PROSITE" id="PS50005">
    <property type="entry name" value="TPR"/>
    <property type="match status" value="1"/>
</dbReference>
<dbReference type="EMBL" id="JAEMGP010000003">
    <property type="protein sequence ID" value="KAG5211691.1"/>
    <property type="molecule type" value="Genomic_DNA"/>
</dbReference>
<evidence type="ECO:0000313" key="2">
    <source>
        <dbReference type="EMBL" id="KAG5211691.1"/>
    </source>
</evidence>
<protein>
    <submittedName>
        <fullName evidence="2">Uncharacterized protein</fullName>
    </submittedName>
</protein>
<dbReference type="PANTHER" id="PTHR47678:SF1">
    <property type="entry name" value="TETRATRICOPEPTIDE REPEAT PROTEIN 31"/>
    <property type="match status" value="1"/>
</dbReference>
<dbReference type="InterPro" id="IPR019734">
    <property type="entry name" value="TPR_rpt"/>
</dbReference>
<comment type="caution">
    <text evidence="2">The sequence shown here is derived from an EMBL/GenBank/DDBJ whole genome shotgun (WGS) entry which is preliminary data.</text>
</comment>
<gene>
    <name evidence="2" type="ORF">JEQ12_014120</name>
</gene>
<dbReference type="AlphaFoldDB" id="A0A836A7F6"/>
<evidence type="ECO:0000256" key="1">
    <source>
        <dbReference type="PROSITE-ProRule" id="PRU00339"/>
    </source>
</evidence>
<dbReference type="PANTHER" id="PTHR47678">
    <property type="entry name" value="TETRATRICOPEPTIDE REPEAT PROTEIN 31"/>
    <property type="match status" value="1"/>
</dbReference>
<keyword evidence="1" id="KW-0802">TPR repeat</keyword>
<organism evidence="2 3">
    <name type="scientific">Ovis aries</name>
    <name type="common">Sheep</name>
    <dbReference type="NCBI Taxonomy" id="9940"/>
    <lineage>
        <taxon>Eukaryota</taxon>
        <taxon>Metazoa</taxon>
        <taxon>Chordata</taxon>
        <taxon>Craniata</taxon>
        <taxon>Vertebrata</taxon>
        <taxon>Euteleostomi</taxon>
        <taxon>Mammalia</taxon>
        <taxon>Eutheria</taxon>
        <taxon>Laurasiatheria</taxon>
        <taxon>Artiodactyla</taxon>
        <taxon>Ruminantia</taxon>
        <taxon>Pecora</taxon>
        <taxon>Bovidae</taxon>
        <taxon>Caprinae</taxon>
        <taxon>Ovis</taxon>
    </lineage>
</organism>
<accession>A0A836A7F6</accession>
<feature type="repeat" description="TPR" evidence="1">
    <location>
        <begin position="34"/>
        <end position="67"/>
    </location>
</feature>
<proteinExistence type="predicted"/>
<dbReference type="Proteomes" id="UP000664991">
    <property type="component" value="Unassembled WGS sequence"/>
</dbReference>
<evidence type="ECO:0000313" key="3">
    <source>
        <dbReference type="Proteomes" id="UP000664991"/>
    </source>
</evidence>